<reference evidence="1 2" key="1">
    <citation type="journal article" date="2014" name="FEMS Microbiol. Ecol.">
        <title>Sphaerotilus natans encrusted with nanoball-shaped Fe(III) oxide minerals formed by nitrate-reducing mixotrophic Fe(II) oxidation.</title>
        <authorList>
            <person name="Park S."/>
            <person name="Kim D.H."/>
            <person name="Lee J.H."/>
            <person name="Hur H.G."/>
        </authorList>
    </citation>
    <scope>NUCLEOTIDE SEQUENCE [LARGE SCALE GENOMIC DNA]</scope>
    <source>
        <strain evidence="1 2">DSM 6575</strain>
    </source>
</reference>
<dbReference type="AlphaFoldDB" id="A0A059KJR2"/>
<protein>
    <submittedName>
        <fullName evidence="1">Uncharacterized protein</fullName>
    </submittedName>
</protein>
<sequence length="156" mass="16821">MKTTHTTAAAAALVHGRHPHQIIFGTPLLKRSIVEELDMTYEQIVHALDNPDTCAAALQDWCEAVITGAMMARITGTGVAETDPILDHLQHLINTRTPDGRPVLTDADREQLLHAADVLTAVASITPAEVATLCAQVSTEAMQTGRLPEMLRGGRR</sequence>
<keyword evidence="2" id="KW-1185">Reference proteome</keyword>
<dbReference type="Proteomes" id="UP000026714">
    <property type="component" value="Unassembled WGS sequence"/>
</dbReference>
<dbReference type="STRING" id="34103.SAMN05421778_11497"/>
<comment type="caution">
    <text evidence="1">The sequence shown here is derived from an EMBL/GenBank/DDBJ whole genome shotgun (WGS) entry which is preliminary data.</text>
</comment>
<organism evidence="1 2">
    <name type="scientific">Sphaerotilus natans subsp. natans DSM 6575</name>
    <dbReference type="NCBI Taxonomy" id="1286631"/>
    <lineage>
        <taxon>Bacteria</taxon>
        <taxon>Pseudomonadati</taxon>
        <taxon>Pseudomonadota</taxon>
        <taxon>Betaproteobacteria</taxon>
        <taxon>Burkholderiales</taxon>
        <taxon>Sphaerotilaceae</taxon>
        <taxon>Sphaerotilus</taxon>
    </lineage>
</organism>
<evidence type="ECO:0000313" key="2">
    <source>
        <dbReference type="Proteomes" id="UP000026714"/>
    </source>
</evidence>
<dbReference type="EMBL" id="AZRA01000086">
    <property type="protein sequence ID" value="KDB51348.1"/>
    <property type="molecule type" value="Genomic_DNA"/>
</dbReference>
<proteinExistence type="predicted"/>
<gene>
    <name evidence="1" type="ORF">X805_30690</name>
</gene>
<dbReference type="RefSeq" id="WP_037483782.1">
    <property type="nucleotide sequence ID" value="NZ_AZRA01000086.1"/>
</dbReference>
<name>A0A059KJR2_9BURK</name>
<accession>A0A059KJR2</accession>
<evidence type="ECO:0000313" key="1">
    <source>
        <dbReference type="EMBL" id="KDB51348.1"/>
    </source>
</evidence>